<evidence type="ECO:0000313" key="1">
    <source>
        <dbReference type="EMBL" id="PON34972.1"/>
    </source>
</evidence>
<comment type="caution">
    <text evidence="1">The sequence shown here is derived from an EMBL/GenBank/DDBJ whole genome shotgun (WGS) entry which is preliminary data.</text>
</comment>
<accession>A0A2P5AEK6</accession>
<feature type="non-terminal residue" evidence="1">
    <location>
        <position position="67"/>
    </location>
</feature>
<reference evidence="2" key="1">
    <citation type="submission" date="2016-06" db="EMBL/GenBank/DDBJ databases">
        <title>Parallel loss of symbiosis genes in relatives of nitrogen-fixing non-legume Parasponia.</title>
        <authorList>
            <person name="Van Velzen R."/>
            <person name="Holmer R."/>
            <person name="Bu F."/>
            <person name="Rutten L."/>
            <person name="Van Zeijl A."/>
            <person name="Liu W."/>
            <person name="Santuari L."/>
            <person name="Cao Q."/>
            <person name="Sharma T."/>
            <person name="Shen D."/>
            <person name="Roswanjaya Y."/>
            <person name="Wardhani T."/>
            <person name="Kalhor M.S."/>
            <person name="Jansen J."/>
            <person name="Van den Hoogen J."/>
            <person name="Gungor B."/>
            <person name="Hartog M."/>
            <person name="Hontelez J."/>
            <person name="Verver J."/>
            <person name="Yang W.-C."/>
            <person name="Schijlen E."/>
            <person name="Repin R."/>
            <person name="Schilthuizen M."/>
            <person name="Schranz E."/>
            <person name="Heidstra R."/>
            <person name="Miyata K."/>
            <person name="Fedorova E."/>
            <person name="Kohlen W."/>
            <person name="Bisseling T."/>
            <person name="Smit S."/>
            <person name="Geurts R."/>
        </authorList>
    </citation>
    <scope>NUCLEOTIDE SEQUENCE [LARGE SCALE GENOMIC DNA]</scope>
    <source>
        <strain evidence="2">cv. WU1-14</strain>
    </source>
</reference>
<evidence type="ECO:0000313" key="2">
    <source>
        <dbReference type="Proteomes" id="UP000237105"/>
    </source>
</evidence>
<proteinExistence type="predicted"/>
<name>A0A2P5AEK6_PARAD</name>
<dbReference type="Proteomes" id="UP000237105">
    <property type="component" value="Unassembled WGS sequence"/>
</dbReference>
<dbReference type="EMBL" id="JXTB01000634">
    <property type="protein sequence ID" value="PON34972.1"/>
    <property type="molecule type" value="Genomic_DNA"/>
</dbReference>
<organism evidence="1 2">
    <name type="scientific">Parasponia andersonii</name>
    <name type="common">Sponia andersonii</name>
    <dbReference type="NCBI Taxonomy" id="3476"/>
    <lineage>
        <taxon>Eukaryota</taxon>
        <taxon>Viridiplantae</taxon>
        <taxon>Streptophyta</taxon>
        <taxon>Embryophyta</taxon>
        <taxon>Tracheophyta</taxon>
        <taxon>Spermatophyta</taxon>
        <taxon>Magnoliopsida</taxon>
        <taxon>eudicotyledons</taxon>
        <taxon>Gunneridae</taxon>
        <taxon>Pentapetalae</taxon>
        <taxon>rosids</taxon>
        <taxon>fabids</taxon>
        <taxon>Rosales</taxon>
        <taxon>Cannabaceae</taxon>
        <taxon>Parasponia</taxon>
    </lineage>
</organism>
<dbReference type="OrthoDB" id="10369444at2759"/>
<keyword evidence="2" id="KW-1185">Reference proteome</keyword>
<sequence length="67" mass="7287">MPTQEEANPDPVEVRGQDFTTSVFVGDCRSGSLEDISQFHIPIEVEINDGVNIRASRGATSTHIVES</sequence>
<protein>
    <submittedName>
        <fullName evidence="1">Uncharacterized protein</fullName>
    </submittedName>
</protein>
<gene>
    <name evidence="1" type="ORF">PanWU01x14_339830</name>
</gene>
<dbReference type="AlphaFoldDB" id="A0A2P5AEK6"/>